<dbReference type="EMBL" id="JACEIK010001230">
    <property type="protein sequence ID" value="MCD7467444.1"/>
    <property type="molecule type" value="Genomic_DNA"/>
</dbReference>
<proteinExistence type="predicted"/>
<dbReference type="Proteomes" id="UP000823775">
    <property type="component" value="Unassembled WGS sequence"/>
</dbReference>
<name>A0ABS8T7Q3_DATST</name>
<comment type="caution">
    <text evidence="1">The sequence shown here is derived from an EMBL/GenBank/DDBJ whole genome shotgun (WGS) entry which is preliminary data.</text>
</comment>
<reference evidence="1 2" key="1">
    <citation type="journal article" date="2021" name="BMC Genomics">
        <title>Datura genome reveals duplications of psychoactive alkaloid biosynthetic genes and high mutation rate following tissue culture.</title>
        <authorList>
            <person name="Rajewski A."/>
            <person name="Carter-House D."/>
            <person name="Stajich J."/>
            <person name="Litt A."/>
        </authorList>
    </citation>
    <scope>NUCLEOTIDE SEQUENCE [LARGE SCALE GENOMIC DNA]</scope>
    <source>
        <strain evidence="1">AR-01</strain>
    </source>
</reference>
<evidence type="ECO:0000313" key="1">
    <source>
        <dbReference type="EMBL" id="MCD7467444.1"/>
    </source>
</evidence>
<accession>A0ABS8T7Q3</accession>
<organism evidence="1 2">
    <name type="scientific">Datura stramonium</name>
    <name type="common">Jimsonweed</name>
    <name type="synonym">Common thornapple</name>
    <dbReference type="NCBI Taxonomy" id="4076"/>
    <lineage>
        <taxon>Eukaryota</taxon>
        <taxon>Viridiplantae</taxon>
        <taxon>Streptophyta</taxon>
        <taxon>Embryophyta</taxon>
        <taxon>Tracheophyta</taxon>
        <taxon>Spermatophyta</taxon>
        <taxon>Magnoliopsida</taxon>
        <taxon>eudicotyledons</taxon>
        <taxon>Gunneridae</taxon>
        <taxon>Pentapetalae</taxon>
        <taxon>asterids</taxon>
        <taxon>lamiids</taxon>
        <taxon>Solanales</taxon>
        <taxon>Solanaceae</taxon>
        <taxon>Solanoideae</taxon>
        <taxon>Datureae</taxon>
        <taxon>Datura</taxon>
    </lineage>
</organism>
<evidence type="ECO:0000313" key="2">
    <source>
        <dbReference type="Proteomes" id="UP000823775"/>
    </source>
</evidence>
<protein>
    <submittedName>
        <fullName evidence="1">Uncharacterized protein</fullName>
    </submittedName>
</protein>
<keyword evidence="2" id="KW-1185">Reference proteome</keyword>
<feature type="non-terminal residue" evidence="1">
    <location>
        <position position="57"/>
    </location>
</feature>
<sequence>QETDLYLYHRGMVPLAYRRQRFRQTVKQVTAHQDNRHLSQKFKPFWLRKDGKPMDHQ</sequence>
<feature type="non-terminal residue" evidence="1">
    <location>
        <position position="1"/>
    </location>
</feature>
<gene>
    <name evidence="1" type="ORF">HAX54_004886</name>
</gene>